<sequence length="395" mass="45475">MVLRHPNASTTGVNPPLVCLLCGMEVPATCDSGITDICEHGQIHDQIPKQSQWKGIWKSNLDHVVVPSHEIEEAYFSDFPRLWACFCRVIIKESDTKYRLTGINIARHHAGYPYYTPNDPAMARIGGRKGPDNQPVGGRRINQYDDPGFTQFYAANIGRQPSQYKGKLLGYLIHAHCWVLFGRVEGLKLKEAKLAKLVQVCRNYWRNNKLWRLNDYNVQFIKPRQVLSEFEYGFDIYQNPLVVPEVQKAMNCAPVESLRESRSRHLPSHLNSIPLEVAALIAEWVCPVKYTLDDIKNTGNMLLVFEWKLPEWFWKGRLDERSFIELDKPKKARSPVSWQLRLNLMCLVVDRTRFSSNGLASRERVLGVLLDLENAYLNQAKTSQGERLRRKEIAN</sequence>
<organism evidence="1 2">
    <name type="scientific">Penicillium camemberti (strain FM 013)</name>
    <dbReference type="NCBI Taxonomy" id="1429867"/>
    <lineage>
        <taxon>Eukaryota</taxon>
        <taxon>Fungi</taxon>
        <taxon>Dikarya</taxon>
        <taxon>Ascomycota</taxon>
        <taxon>Pezizomycotina</taxon>
        <taxon>Eurotiomycetes</taxon>
        <taxon>Eurotiomycetidae</taxon>
        <taxon>Eurotiales</taxon>
        <taxon>Aspergillaceae</taxon>
        <taxon>Penicillium</taxon>
    </lineage>
</organism>
<reference evidence="1 2" key="1">
    <citation type="journal article" date="2014" name="Nat. Commun.">
        <title>Multiple recent horizontal transfers of a large genomic region in cheese making fungi.</title>
        <authorList>
            <person name="Cheeseman K."/>
            <person name="Ropars J."/>
            <person name="Renault P."/>
            <person name="Dupont J."/>
            <person name="Gouzy J."/>
            <person name="Branca A."/>
            <person name="Abraham A.L."/>
            <person name="Ceppi M."/>
            <person name="Conseiller E."/>
            <person name="Debuchy R."/>
            <person name="Malagnac F."/>
            <person name="Goarin A."/>
            <person name="Silar P."/>
            <person name="Lacoste S."/>
            <person name="Sallet E."/>
            <person name="Bensimon A."/>
            <person name="Giraud T."/>
            <person name="Brygoo Y."/>
        </authorList>
    </citation>
    <scope>NUCLEOTIDE SEQUENCE [LARGE SCALE GENOMIC DNA]</scope>
    <source>
        <strain evidence="2">FM 013</strain>
    </source>
</reference>
<dbReference type="EMBL" id="HG793152">
    <property type="protein sequence ID" value="CRL26801.1"/>
    <property type="molecule type" value="Genomic_DNA"/>
</dbReference>
<keyword evidence="2" id="KW-1185">Reference proteome</keyword>
<accession>A0A0G4PKS9</accession>
<gene>
    <name evidence="1" type="ORF">PCAMFM013_S019g000218</name>
</gene>
<dbReference type="STRING" id="1429867.A0A0G4PKS9"/>
<evidence type="ECO:0000313" key="1">
    <source>
        <dbReference type="EMBL" id="CRL26801.1"/>
    </source>
</evidence>
<proteinExistence type="predicted"/>
<dbReference type="Proteomes" id="UP000053732">
    <property type="component" value="Unassembled WGS sequence"/>
</dbReference>
<dbReference type="AlphaFoldDB" id="A0A0G4PKS9"/>
<name>A0A0G4PKS9_PENC3</name>
<protein>
    <submittedName>
        <fullName evidence="1">Str. FM013</fullName>
    </submittedName>
</protein>
<evidence type="ECO:0000313" key="2">
    <source>
        <dbReference type="Proteomes" id="UP000053732"/>
    </source>
</evidence>